<sequence length="584" mass="62576">MIRPDGKLTHDLDPIDHGPKDACGVFGVWAPGEDVAKLTYYGLYALQHRGQESAGIATSNGKRIHVYKDMGLVSQVFDEATLSSMPGDHAIGHARYSTTGASHWANAQPTLGTTPHGTLCLAHNGNLTNSADLYERLIEKNGGKPPKHGELAQGNTTDTALVTALLAEHDFDSLEEAALDLLPTLRGAFCLTFMDEHTLYAARDPQGVRPLVLGRLERGWVVASETAALDIVGASFVREVEPGELITIDENGLRSQRFAKAKPAGCVFEYVYLARPDTTISGRSVYESRVEMGRQLAREHAVEADLVMPTPESGVPAAIGYAEESGIPYGNGLVKNAYVGRTFIQPSQTIRQLGIRLKLNPLKSVVAGKRLVVIDDSIVRGNTQRALVRMLREAGAKEVHVRISSPPVKWPCFYGIDFASRAELIANGLSVDEIASSLGADSLGFISQDGMMAATEQPAENMCTACFTGKYPIELPSEERRGKSLFDSSEKGKGGPLAGKAAEVTVERPVPSKPEHAEAVSIETREGTETLETKFDLSAVQVAADDAGMGMCNPGPDADLEALLTEQDRIPANSSATATPKESS</sequence>
<feature type="region of interest" description="Disordered" evidence="8">
    <location>
        <begin position="565"/>
        <end position="584"/>
    </location>
</feature>
<evidence type="ECO:0000256" key="8">
    <source>
        <dbReference type="SAM" id="MobiDB-lite"/>
    </source>
</evidence>
<keyword evidence="5 7" id="KW-0658">Purine biosynthesis</keyword>
<evidence type="ECO:0000256" key="6">
    <source>
        <dbReference type="ARBA" id="ARBA00022962"/>
    </source>
</evidence>
<feature type="region of interest" description="Disordered" evidence="8">
    <location>
        <begin position="479"/>
        <end position="501"/>
    </location>
</feature>
<reference evidence="11" key="1">
    <citation type="submission" date="2017-09" db="EMBL/GenBank/DDBJ databases">
        <title>FDA dAtabase for Regulatory Grade micrObial Sequences (FDA-ARGOS): Supporting development and validation of Infectious Disease Dx tests.</title>
        <authorList>
            <person name="Minogue T."/>
            <person name="Wolcott M."/>
            <person name="Wasieloski L."/>
            <person name="Aguilar W."/>
            <person name="Moore D."/>
            <person name="Tallon L."/>
            <person name="Sadzewicz L."/>
            <person name="Ott S."/>
            <person name="Zhao X."/>
            <person name="Nagaraj S."/>
            <person name="Vavikolanu K."/>
            <person name="Aluvathingal J."/>
            <person name="Nadendla S."/>
            <person name="Sichtig H."/>
        </authorList>
    </citation>
    <scope>NUCLEOTIDE SEQUENCE [LARGE SCALE GENOMIC DNA]</scope>
    <source>
        <strain evidence="11">FDAARGOS_369</strain>
    </source>
</reference>
<feature type="binding site" evidence="7">
    <location>
        <position position="313"/>
    </location>
    <ligand>
        <name>Mg(2+)</name>
        <dbReference type="ChEBI" id="CHEBI:18420"/>
    </ligand>
</feature>
<dbReference type="AlphaFoldDB" id="A0A291DG54"/>
<dbReference type="CDD" id="cd00715">
    <property type="entry name" value="GPATase_N"/>
    <property type="match status" value="1"/>
</dbReference>
<evidence type="ECO:0000256" key="7">
    <source>
        <dbReference type="HAMAP-Rule" id="MF_01931"/>
    </source>
</evidence>
<feature type="domain" description="Glutamine amidotransferase type-2" evidence="9">
    <location>
        <begin position="23"/>
        <end position="251"/>
    </location>
</feature>
<dbReference type="InterPro" id="IPR017932">
    <property type="entry name" value="GATase_2_dom"/>
</dbReference>
<name>A0A291DG54_9MICC</name>
<dbReference type="Gene3D" id="3.60.20.10">
    <property type="entry name" value="Glutamine Phosphoribosylpyrophosphate, subunit 1, domain 1"/>
    <property type="match status" value="1"/>
</dbReference>
<keyword evidence="7" id="KW-0411">Iron-sulfur</keyword>
<dbReference type="InterPro" id="IPR005854">
    <property type="entry name" value="PurF"/>
</dbReference>
<comment type="similarity">
    <text evidence="2 7">In the C-terminal section; belongs to the purine/pyrimidine phosphoribosyltransferase family.</text>
</comment>
<feature type="binding site" evidence="7">
    <location>
        <position position="463"/>
    </location>
    <ligand>
        <name>[4Fe-4S] cluster</name>
        <dbReference type="ChEBI" id="CHEBI:49883"/>
    </ligand>
</feature>
<dbReference type="EMBL" id="CP023510">
    <property type="protein sequence ID" value="ATF63394.1"/>
    <property type="molecule type" value="Genomic_DNA"/>
</dbReference>
<dbReference type="SUPFAM" id="SSF56235">
    <property type="entry name" value="N-terminal nucleophile aminohydrolases (Ntn hydrolases)"/>
    <property type="match status" value="1"/>
</dbReference>
<dbReference type="PANTHER" id="PTHR11907">
    <property type="entry name" value="AMIDOPHOSPHORIBOSYLTRANSFERASE"/>
    <property type="match status" value="1"/>
</dbReference>
<feature type="binding site" evidence="7">
    <location>
        <position position="375"/>
    </location>
    <ligand>
        <name>Mg(2+)</name>
        <dbReference type="ChEBI" id="CHEBI:18420"/>
    </ligand>
</feature>
<keyword evidence="6 7" id="KW-0315">Glutamine amidotransferase</keyword>
<evidence type="ECO:0000256" key="4">
    <source>
        <dbReference type="ARBA" id="ARBA00022679"/>
    </source>
</evidence>
<feature type="binding site" evidence="7">
    <location>
        <position position="266"/>
    </location>
    <ligand>
        <name>[4Fe-4S] cluster</name>
        <dbReference type="ChEBI" id="CHEBI:49883"/>
    </ligand>
</feature>
<dbReference type="NCBIfam" id="TIGR01134">
    <property type="entry name" value="purF"/>
    <property type="match status" value="1"/>
</dbReference>
<dbReference type="GO" id="GO:0006189">
    <property type="term" value="P:'de novo' IMP biosynthetic process"/>
    <property type="evidence" value="ECO:0007669"/>
    <property type="project" value="UniProtKB-UniRule"/>
</dbReference>
<dbReference type="GO" id="GO:0009113">
    <property type="term" value="P:purine nucleobase biosynthetic process"/>
    <property type="evidence" value="ECO:0007669"/>
    <property type="project" value="UniProtKB-UniRule"/>
</dbReference>
<feature type="binding site" evidence="7">
    <location>
        <position position="412"/>
    </location>
    <ligand>
        <name>[4Fe-4S] cluster</name>
        <dbReference type="ChEBI" id="CHEBI:49883"/>
    </ligand>
</feature>
<comment type="function">
    <text evidence="7">Catalyzes the formation of phosphoribosylamine from phosphoribosylpyrophosphate (PRPP) and glutamine.</text>
</comment>
<dbReference type="GO" id="GO:0004044">
    <property type="term" value="F:amidophosphoribosyltransferase activity"/>
    <property type="evidence" value="ECO:0007669"/>
    <property type="project" value="UniProtKB-UniRule"/>
</dbReference>
<evidence type="ECO:0000313" key="11">
    <source>
        <dbReference type="Proteomes" id="UP000218628"/>
    </source>
</evidence>
<evidence type="ECO:0000259" key="9">
    <source>
        <dbReference type="PROSITE" id="PS51278"/>
    </source>
</evidence>
<dbReference type="UniPathway" id="UPA00074">
    <property type="reaction ID" value="UER00124"/>
</dbReference>
<dbReference type="InterPro" id="IPR035584">
    <property type="entry name" value="PurF_N"/>
</dbReference>
<organism evidence="10 11">
    <name type="scientific">Rothia mucilaginosa</name>
    <dbReference type="NCBI Taxonomy" id="43675"/>
    <lineage>
        <taxon>Bacteria</taxon>
        <taxon>Bacillati</taxon>
        <taxon>Actinomycetota</taxon>
        <taxon>Actinomycetes</taxon>
        <taxon>Micrococcales</taxon>
        <taxon>Micrococcaceae</taxon>
        <taxon>Rothia</taxon>
    </lineage>
</organism>
<keyword evidence="4 7" id="KW-0808">Transferase</keyword>
<dbReference type="GO" id="GO:0000287">
    <property type="term" value="F:magnesium ion binding"/>
    <property type="evidence" value="ECO:0007669"/>
    <property type="project" value="UniProtKB-UniRule"/>
</dbReference>
<dbReference type="RefSeq" id="WP_070507148.1">
    <property type="nucleotide sequence ID" value="NZ_CBDENA010000065.1"/>
</dbReference>
<dbReference type="InterPro" id="IPR029055">
    <property type="entry name" value="Ntn_hydrolases_N"/>
</dbReference>
<dbReference type="GO" id="GO:0051539">
    <property type="term" value="F:4 iron, 4 sulfur cluster binding"/>
    <property type="evidence" value="ECO:0007669"/>
    <property type="project" value="UniProtKB-KW"/>
</dbReference>
<dbReference type="PROSITE" id="PS51278">
    <property type="entry name" value="GATASE_TYPE_2"/>
    <property type="match status" value="1"/>
</dbReference>
<dbReference type="InterPro" id="IPR000836">
    <property type="entry name" value="PRTase_dom"/>
</dbReference>
<comment type="catalytic activity">
    <reaction evidence="7">
        <text>5-phospho-beta-D-ribosylamine + L-glutamate + diphosphate = 5-phospho-alpha-D-ribose 1-diphosphate + L-glutamine + H2O</text>
        <dbReference type="Rhea" id="RHEA:14905"/>
        <dbReference type="ChEBI" id="CHEBI:15377"/>
        <dbReference type="ChEBI" id="CHEBI:29985"/>
        <dbReference type="ChEBI" id="CHEBI:33019"/>
        <dbReference type="ChEBI" id="CHEBI:58017"/>
        <dbReference type="ChEBI" id="CHEBI:58359"/>
        <dbReference type="ChEBI" id="CHEBI:58681"/>
        <dbReference type="EC" id="2.4.2.14"/>
    </reaction>
</comment>
<gene>
    <name evidence="7" type="primary">purF</name>
    <name evidence="10" type="ORF">CO690_06775</name>
</gene>
<keyword evidence="7" id="KW-0408">Iron</keyword>
<dbReference type="InterPro" id="IPR029057">
    <property type="entry name" value="PRTase-like"/>
</dbReference>
<feature type="binding site" evidence="7">
    <location>
        <position position="376"/>
    </location>
    <ligand>
        <name>Mg(2+)</name>
        <dbReference type="ChEBI" id="CHEBI:18420"/>
    </ligand>
</feature>
<dbReference type="EC" id="2.4.2.14" evidence="7"/>
<feature type="compositionally biased region" description="Polar residues" evidence="8">
    <location>
        <begin position="572"/>
        <end position="584"/>
    </location>
</feature>
<comment type="pathway">
    <text evidence="1 7">Purine metabolism; IMP biosynthesis via de novo pathway; N(1)-(5-phospho-D-ribosyl)glycinamide from 5-phospho-alpha-D-ribose 1-diphosphate: step 1/2.</text>
</comment>
<evidence type="ECO:0000256" key="2">
    <source>
        <dbReference type="ARBA" id="ARBA00010138"/>
    </source>
</evidence>
<dbReference type="Pfam" id="PF13522">
    <property type="entry name" value="GATase_6"/>
    <property type="match status" value="1"/>
</dbReference>
<evidence type="ECO:0000256" key="1">
    <source>
        <dbReference type="ARBA" id="ARBA00005209"/>
    </source>
</evidence>
<keyword evidence="3 7" id="KW-0328">Glycosyltransferase</keyword>
<evidence type="ECO:0000256" key="3">
    <source>
        <dbReference type="ARBA" id="ARBA00022676"/>
    </source>
</evidence>
<dbReference type="CDD" id="cd06223">
    <property type="entry name" value="PRTases_typeI"/>
    <property type="match status" value="1"/>
</dbReference>
<proteinExistence type="inferred from homology"/>
<comment type="cofactor">
    <cofactor evidence="7">
        <name>Mg(2+)</name>
        <dbReference type="ChEBI" id="CHEBI:18420"/>
    </cofactor>
    <text evidence="7">Binds 1 Mg(2+) ion per subunit.</text>
</comment>
<comment type="cofactor">
    <cofactor evidence="7">
        <name>[4Fe-4S] cluster</name>
        <dbReference type="ChEBI" id="CHEBI:49883"/>
    </cofactor>
    <text evidence="7">Binds 1 [4Fe-4S] cluster per subunit.</text>
</comment>
<dbReference type="HAMAP" id="MF_01931">
    <property type="entry name" value="PurF"/>
    <property type="match status" value="1"/>
</dbReference>
<feature type="compositionally biased region" description="Basic and acidic residues" evidence="8">
    <location>
        <begin position="479"/>
        <end position="493"/>
    </location>
</feature>
<accession>A0A291DG54</accession>
<keyword evidence="7" id="KW-0479">Metal-binding</keyword>
<dbReference type="Proteomes" id="UP000218628">
    <property type="component" value="Chromosome"/>
</dbReference>
<dbReference type="SUPFAM" id="SSF53271">
    <property type="entry name" value="PRTase-like"/>
    <property type="match status" value="1"/>
</dbReference>
<protein>
    <recommendedName>
        <fullName evidence="7">Amidophosphoribosyltransferase</fullName>
        <shortName evidence="7">ATase</shortName>
        <ecNumber evidence="7">2.4.2.14</ecNumber>
    </recommendedName>
    <alternativeName>
        <fullName evidence="7">Glutamine phosphoribosylpyrophosphate amidotransferase</fullName>
        <shortName evidence="7">GPATase</shortName>
    </alternativeName>
</protein>
<keyword evidence="7" id="KW-0004">4Fe-4S</keyword>
<feature type="active site" description="Nucleophile" evidence="7">
    <location>
        <position position="23"/>
    </location>
</feature>
<keyword evidence="7" id="KW-0460">Magnesium</keyword>
<evidence type="ECO:0000256" key="5">
    <source>
        <dbReference type="ARBA" id="ARBA00022755"/>
    </source>
</evidence>
<dbReference type="Gene3D" id="3.40.50.2020">
    <property type="match status" value="1"/>
</dbReference>
<evidence type="ECO:0000313" key="10">
    <source>
        <dbReference type="EMBL" id="ATF63394.1"/>
    </source>
</evidence>
<feature type="binding site" evidence="7">
    <location>
        <position position="466"/>
    </location>
    <ligand>
        <name>[4Fe-4S] cluster</name>
        <dbReference type="ChEBI" id="CHEBI:49883"/>
    </ligand>
</feature>